<dbReference type="EMBL" id="JADBEM010000001">
    <property type="protein sequence ID" value="MBE1605664.1"/>
    <property type="molecule type" value="Genomic_DNA"/>
</dbReference>
<protein>
    <submittedName>
        <fullName evidence="2">Uncharacterized protein</fullName>
    </submittedName>
</protein>
<evidence type="ECO:0000313" key="3">
    <source>
        <dbReference type="Proteomes" id="UP000638648"/>
    </source>
</evidence>
<proteinExistence type="predicted"/>
<organism evidence="2 3">
    <name type="scientific">Actinopolymorpha pittospori</name>
    <dbReference type="NCBI Taxonomy" id="648752"/>
    <lineage>
        <taxon>Bacteria</taxon>
        <taxon>Bacillati</taxon>
        <taxon>Actinomycetota</taxon>
        <taxon>Actinomycetes</taxon>
        <taxon>Propionibacteriales</taxon>
        <taxon>Actinopolymorphaceae</taxon>
        <taxon>Actinopolymorpha</taxon>
    </lineage>
</organism>
<gene>
    <name evidence="2" type="ORF">HEB94_002512</name>
</gene>
<keyword evidence="3" id="KW-1185">Reference proteome</keyword>
<feature type="region of interest" description="Disordered" evidence="1">
    <location>
        <begin position="1"/>
        <end position="20"/>
    </location>
</feature>
<evidence type="ECO:0000256" key="1">
    <source>
        <dbReference type="SAM" id="MobiDB-lite"/>
    </source>
</evidence>
<reference evidence="2" key="1">
    <citation type="submission" date="2020-10" db="EMBL/GenBank/DDBJ databases">
        <title>Sequencing the genomes of 1000 actinobacteria strains.</title>
        <authorList>
            <person name="Klenk H.-P."/>
        </authorList>
    </citation>
    <scope>NUCLEOTIDE SEQUENCE</scope>
    <source>
        <strain evidence="2">DSM 45354</strain>
    </source>
</reference>
<accession>A0A927MS51</accession>
<sequence length="143" mass="15617">MDRPERGEPASSPAGCRRYDSGRLVVVPAPAGTLPQVSAEQAIAQAQGVWDSPGQPETELMIANGGVLADEDHPTTSGGYELTDRLVWALTWRDVPGVIRGPRKSRERDQEIHRRTLFTDTVIVDATTGQVLYSAEHGERRAE</sequence>
<comment type="caution">
    <text evidence="2">The sequence shown here is derived from an EMBL/GenBank/DDBJ whole genome shotgun (WGS) entry which is preliminary data.</text>
</comment>
<evidence type="ECO:0000313" key="2">
    <source>
        <dbReference type="EMBL" id="MBE1605664.1"/>
    </source>
</evidence>
<dbReference type="RefSeq" id="WP_192749950.1">
    <property type="nucleotide sequence ID" value="NZ_BAABJL010000094.1"/>
</dbReference>
<dbReference type="AlphaFoldDB" id="A0A927MS51"/>
<name>A0A927MS51_9ACTN</name>
<dbReference type="Proteomes" id="UP000638648">
    <property type="component" value="Unassembled WGS sequence"/>
</dbReference>